<sequence length="326" mass="36470">MSPLLFALLAMIFVAALGLALVPGILGPSRAEKRMQALQGDIQVNRREVVVSRTRELRRRSVQETLKAQTDEMARSKRKRASLARQIEQAGMKVSPRDFIRNQIILGFGIFLLCFLLQVPLFFALIFGVAVGYLAPRWYLGRRIRRFQDKFLEELPNAIEAIVRGVRSGLPLNDSMRLVAKEVKEPVRSEFQRVLDQQSVGKSMTEAVSVLLERVPLSEVNFFVVVITVQQQAGGNLSEALGNLARVLRNRKKMKQKVKAMSAEAKASAIIIGSLPFAVSLLVTLTTPNYMLPLVETPIGLFWLGIATLLMGTGIFVMNRMIKFDF</sequence>
<accession>A0A1K2I275</accession>
<dbReference type="Gene3D" id="1.20.81.30">
    <property type="entry name" value="Type II secretion system (T2SS), domain F"/>
    <property type="match status" value="1"/>
</dbReference>
<evidence type="ECO:0000256" key="1">
    <source>
        <dbReference type="ARBA" id="ARBA00004651"/>
    </source>
</evidence>
<proteinExistence type="predicted"/>
<feature type="transmembrane region" description="Helical" evidence="7">
    <location>
        <begin position="299"/>
        <end position="318"/>
    </location>
</feature>
<keyword evidence="3 7" id="KW-0812">Transmembrane</keyword>
<dbReference type="PANTHER" id="PTHR35007">
    <property type="entry name" value="INTEGRAL MEMBRANE PROTEIN-RELATED"/>
    <property type="match status" value="1"/>
</dbReference>
<evidence type="ECO:0000256" key="3">
    <source>
        <dbReference type="ARBA" id="ARBA00022692"/>
    </source>
</evidence>
<feature type="transmembrane region" description="Helical" evidence="7">
    <location>
        <begin position="104"/>
        <end position="135"/>
    </location>
</feature>
<keyword evidence="6" id="KW-0175">Coiled coil</keyword>
<evidence type="ECO:0000313" key="9">
    <source>
        <dbReference type="EMBL" id="SFZ86432.1"/>
    </source>
</evidence>
<reference evidence="9 10" key="1">
    <citation type="submission" date="2016-11" db="EMBL/GenBank/DDBJ databases">
        <authorList>
            <person name="Jaros S."/>
            <person name="Januszkiewicz K."/>
            <person name="Wedrychowicz H."/>
        </authorList>
    </citation>
    <scope>NUCLEOTIDE SEQUENCE [LARGE SCALE GENOMIC DNA]</scope>
    <source>
        <strain evidence="9 10">ATCC 23634</strain>
    </source>
</reference>
<feature type="domain" description="Type II secretion system protein GspF" evidence="8">
    <location>
        <begin position="160"/>
        <end position="283"/>
    </location>
</feature>
<dbReference type="Pfam" id="PF00482">
    <property type="entry name" value="T2SSF"/>
    <property type="match status" value="1"/>
</dbReference>
<keyword evidence="10" id="KW-1185">Reference proteome</keyword>
<evidence type="ECO:0000256" key="6">
    <source>
        <dbReference type="SAM" id="Coils"/>
    </source>
</evidence>
<organism evidence="9 10">
    <name type="scientific">Devosia enhydra</name>
    <dbReference type="NCBI Taxonomy" id="665118"/>
    <lineage>
        <taxon>Bacteria</taxon>
        <taxon>Pseudomonadati</taxon>
        <taxon>Pseudomonadota</taxon>
        <taxon>Alphaproteobacteria</taxon>
        <taxon>Hyphomicrobiales</taxon>
        <taxon>Devosiaceae</taxon>
        <taxon>Devosia</taxon>
    </lineage>
</organism>
<dbReference type="AlphaFoldDB" id="A0A1K2I275"/>
<gene>
    <name evidence="9" type="ORF">SAMN02983003_3614</name>
</gene>
<dbReference type="EMBL" id="FPKU01000003">
    <property type="protein sequence ID" value="SFZ86432.1"/>
    <property type="molecule type" value="Genomic_DNA"/>
</dbReference>
<keyword evidence="2" id="KW-1003">Cell membrane</keyword>
<keyword evidence="4 7" id="KW-1133">Transmembrane helix</keyword>
<evidence type="ECO:0000256" key="5">
    <source>
        <dbReference type="ARBA" id="ARBA00023136"/>
    </source>
</evidence>
<dbReference type="GO" id="GO:0005886">
    <property type="term" value="C:plasma membrane"/>
    <property type="evidence" value="ECO:0007669"/>
    <property type="project" value="UniProtKB-SubCell"/>
</dbReference>
<evidence type="ECO:0000256" key="2">
    <source>
        <dbReference type="ARBA" id="ARBA00022475"/>
    </source>
</evidence>
<dbReference type="InterPro" id="IPR042094">
    <property type="entry name" value="T2SS_GspF_sf"/>
</dbReference>
<name>A0A1K2I275_9HYPH</name>
<dbReference type="STRING" id="665118.SAMN02983003_3614"/>
<feature type="coiled-coil region" evidence="6">
    <location>
        <begin position="59"/>
        <end position="86"/>
    </location>
</feature>
<dbReference type="OrthoDB" id="9803381at2"/>
<comment type="subcellular location">
    <subcellularLocation>
        <location evidence="1">Cell membrane</location>
        <topology evidence="1">Multi-pass membrane protein</topology>
    </subcellularLocation>
</comment>
<protein>
    <submittedName>
        <fullName evidence="9">Tight adherence protein B</fullName>
    </submittedName>
</protein>
<feature type="transmembrane region" description="Helical" evidence="7">
    <location>
        <begin position="267"/>
        <end position="287"/>
    </location>
</feature>
<dbReference type="InterPro" id="IPR018076">
    <property type="entry name" value="T2SS_GspF_dom"/>
</dbReference>
<evidence type="ECO:0000259" key="8">
    <source>
        <dbReference type="Pfam" id="PF00482"/>
    </source>
</evidence>
<keyword evidence="5 7" id="KW-0472">Membrane</keyword>
<evidence type="ECO:0000313" key="10">
    <source>
        <dbReference type="Proteomes" id="UP000183447"/>
    </source>
</evidence>
<feature type="coiled-coil region" evidence="6">
    <location>
        <begin position="237"/>
        <end position="264"/>
    </location>
</feature>
<dbReference type="PANTHER" id="PTHR35007:SF1">
    <property type="entry name" value="PILUS ASSEMBLY PROTEIN"/>
    <property type="match status" value="1"/>
</dbReference>
<dbReference type="Proteomes" id="UP000183447">
    <property type="component" value="Unassembled WGS sequence"/>
</dbReference>
<evidence type="ECO:0000256" key="7">
    <source>
        <dbReference type="SAM" id="Phobius"/>
    </source>
</evidence>
<evidence type="ECO:0000256" key="4">
    <source>
        <dbReference type="ARBA" id="ARBA00022989"/>
    </source>
</evidence>
<dbReference type="RefSeq" id="WP_072345984.1">
    <property type="nucleotide sequence ID" value="NZ_FPKU01000003.1"/>
</dbReference>